<evidence type="ECO:0000313" key="1">
    <source>
        <dbReference type="EMBL" id="MEY8771824.1"/>
    </source>
</evidence>
<accession>A0ABV4EAK5</accession>
<protein>
    <submittedName>
        <fullName evidence="1">Uncharacterized protein</fullName>
    </submittedName>
</protein>
<evidence type="ECO:0000313" key="2">
    <source>
        <dbReference type="Proteomes" id="UP001565243"/>
    </source>
</evidence>
<dbReference type="RefSeq" id="WP_369896061.1">
    <property type="nucleotide sequence ID" value="NZ_JBGFFX010000009.1"/>
</dbReference>
<gene>
    <name evidence="1" type="ORF">AB6T85_15600</name>
</gene>
<comment type="caution">
    <text evidence="1">The sequence shown here is derived from an EMBL/GenBank/DDBJ whole genome shotgun (WGS) entry which is preliminary data.</text>
</comment>
<organism evidence="1 2">
    <name type="scientific">Erwinia aeris</name>
    <dbReference type="NCBI Taxonomy" id="3239803"/>
    <lineage>
        <taxon>Bacteria</taxon>
        <taxon>Pseudomonadati</taxon>
        <taxon>Pseudomonadota</taxon>
        <taxon>Gammaproteobacteria</taxon>
        <taxon>Enterobacterales</taxon>
        <taxon>Erwiniaceae</taxon>
        <taxon>Erwinia</taxon>
    </lineage>
</organism>
<name>A0ABV4EAK5_9GAMM</name>
<sequence>MQPQNVCREDKRYQLTATLKAQIAEQRLPSSLWRRLLNLFISTDEQQAYSQLISSQAGMNEENVDQLKEPENQRMLCDVRTKEWLQLQIVQNARLTELNARADGEIIGTGVSDFTLDTVLYPFEANRQQFAPCLPAVICAGIMHRQSWLEVSAMQILSALIKIIQLINNNFQVNLVANNLFLPTHKAQTPSLGR</sequence>
<dbReference type="EMBL" id="JBGFFX010000009">
    <property type="protein sequence ID" value="MEY8771824.1"/>
    <property type="molecule type" value="Genomic_DNA"/>
</dbReference>
<keyword evidence="2" id="KW-1185">Reference proteome</keyword>
<reference evidence="1 2" key="1">
    <citation type="submission" date="2024-07" db="EMBL/GenBank/DDBJ databases">
        <authorList>
            <person name="Hebao G."/>
        </authorList>
    </citation>
    <scope>NUCLEOTIDE SEQUENCE [LARGE SCALE GENOMIC DNA]</scope>
    <source>
        <strain evidence="1 2">ACCC 02193</strain>
    </source>
</reference>
<dbReference type="Proteomes" id="UP001565243">
    <property type="component" value="Unassembled WGS sequence"/>
</dbReference>
<proteinExistence type="predicted"/>